<dbReference type="PATRIC" id="fig|1003195.11.peg.1768"/>
<gene>
    <name evidence="1" type="ordered locus">SCATT_01160</name>
</gene>
<evidence type="ECO:0000313" key="2">
    <source>
        <dbReference type="Proteomes" id="UP000007842"/>
    </source>
</evidence>
<name>F8K2Z8_STREN</name>
<evidence type="ECO:0000313" key="1">
    <source>
        <dbReference type="EMBL" id="AEW92487.1"/>
    </source>
</evidence>
<dbReference type="Proteomes" id="UP000007842">
    <property type="component" value="Chromosome"/>
</dbReference>
<organism evidence="1 2">
    <name type="scientific">Streptantibioticus cattleyicolor (strain ATCC 35852 / DSM 46488 / JCM 4925 / NBRC 14057 / NRRL 8057)</name>
    <name type="common">Streptomyces cattleya</name>
    <dbReference type="NCBI Taxonomy" id="1003195"/>
    <lineage>
        <taxon>Bacteria</taxon>
        <taxon>Bacillati</taxon>
        <taxon>Actinomycetota</taxon>
        <taxon>Actinomycetes</taxon>
        <taxon>Kitasatosporales</taxon>
        <taxon>Streptomycetaceae</taxon>
        <taxon>Streptantibioticus</taxon>
    </lineage>
</organism>
<reference evidence="2" key="1">
    <citation type="submission" date="2011-12" db="EMBL/GenBank/DDBJ databases">
        <title>Complete genome sequence of Streptomyces cattleya strain DSM 46488.</title>
        <authorList>
            <person name="Ou H.-Y."/>
            <person name="Li P."/>
            <person name="Zhao C."/>
            <person name="O'Hagan D."/>
            <person name="Deng Z."/>
        </authorList>
    </citation>
    <scope>NUCLEOTIDE SEQUENCE [LARGE SCALE GENOMIC DNA]</scope>
    <source>
        <strain evidence="2">ATCC 35852 / DSM 46488 / JCM 4925 / NBRC 14057 / NRRL 8057</strain>
    </source>
</reference>
<sequence>MEIFADTLRRFPLVARPRPNCPPLRMRTDELCALAEAADRDDSLPLASAVHNQAALLASDVGLPELARAWCRRHAEVYLRAVPLSAATARQALEPLVNLGRLQVRDGAAAHAVRLLDAVYEAVATGRPTEVDGVALPAAELTATEGDHDAVVRWLSGVRLADAVRALIGLGRWQDAEARLRRQGAVGARMSEGRQVAVVCRVLAGDAEGALALVGRTVAGEPWEAAVTACLAALCRRADGHPAAADADAALDACRRLDLPPRLTVFATRLALTAVDVSGGTGHPGARDLAHDLLDRTTGRRDGYAAREVLGHPGCAVFMTEHQLKELTDTVDACGLGHGSLPAASQAALSTALETAEAVIARVLTAGG</sequence>
<dbReference type="HOGENOM" id="CLU_752091_0_0_11"/>
<dbReference type="AlphaFoldDB" id="F8K2Z8"/>
<keyword evidence="2" id="KW-1185">Reference proteome</keyword>
<dbReference type="EMBL" id="CP003219">
    <property type="protein sequence ID" value="AEW92487.1"/>
    <property type="molecule type" value="Genomic_DNA"/>
</dbReference>
<accession>F8K2Z8</accession>
<dbReference type="KEGG" id="sct:SCAT_0109"/>
<dbReference type="RefSeq" id="WP_014140886.1">
    <property type="nucleotide sequence ID" value="NC_016111.1"/>
</dbReference>
<protein>
    <submittedName>
        <fullName evidence="1">Uncharacterized protein</fullName>
    </submittedName>
</protein>
<accession>G8WYU6</accession>
<dbReference type="STRING" id="1003195.SCATT_01160"/>
<dbReference type="KEGG" id="scy:SCATT_01160"/>
<proteinExistence type="predicted"/>
<dbReference type="OrthoDB" id="3504852at2"/>
<dbReference type="eggNOG" id="ENOG5033PWK">
    <property type="taxonomic scope" value="Bacteria"/>
</dbReference>